<organism evidence="3 4">
    <name type="scientific">Sphingobium fontiphilum</name>
    <dbReference type="NCBI Taxonomy" id="944425"/>
    <lineage>
        <taxon>Bacteria</taxon>
        <taxon>Pseudomonadati</taxon>
        <taxon>Pseudomonadota</taxon>
        <taxon>Alphaproteobacteria</taxon>
        <taxon>Sphingomonadales</taxon>
        <taxon>Sphingomonadaceae</taxon>
        <taxon>Sphingobium</taxon>
    </lineage>
</organism>
<comment type="caution">
    <text evidence="3">The sequence shown here is derived from an EMBL/GenBank/DDBJ whole genome shotgun (WGS) entry which is preliminary data.</text>
</comment>
<evidence type="ECO:0000256" key="1">
    <source>
        <dbReference type="ARBA" id="ARBA00006484"/>
    </source>
</evidence>
<dbReference type="Gene3D" id="3.40.50.720">
    <property type="entry name" value="NAD(P)-binding Rossmann-like Domain"/>
    <property type="match status" value="1"/>
</dbReference>
<proteinExistence type="inferred from homology"/>
<dbReference type="PRINTS" id="PR00081">
    <property type="entry name" value="GDHRDH"/>
</dbReference>
<dbReference type="InterPro" id="IPR002347">
    <property type="entry name" value="SDR_fam"/>
</dbReference>
<dbReference type="PROSITE" id="PS00061">
    <property type="entry name" value="ADH_SHORT"/>
    <property type="match status" value="1"/>
</dbReference>
<dbReference type="RefSeq" id="WP_183955890.1">
    <property type="nucleotide sequence ID" value="NZ_JACIEB010000005.1"/>
</dbReference>
<dbReference type="InterPro" id="IPR020904">
    <property type="entry name" value="Sc_DH/Rdtase_CS"/>
</dbReference>
<protein>
    <submittedName>
        <fullName evidence="3">NAD(P)-dependent dehydrogenase (Short-subunit alcohol dehydrogenase family)</fullName>
    </submittedName>
</protein>
<comment type="catalytic activity">
    <reaction evidence="2">
        <text>2,5-dichlorocyclohexa-2,5-dien-1,4-diol + NAD(+) = 2,5-dichlorohydroquinone + NADH + H(+)</text>
        <dbReference type="Rhea" id="RHEA:15741"/>
        <dbReference type="ChEBI" id="CHEBI:15378"/>
        <dbReference type="ChEBI" id="CHEBI:27545"/>
        <dbReference type="ChEBI" id="CHEBI:28975"/>
        <dbReference type="ChEBI" id="CHEBI:57540"/>
        <dbReference type="ChEBI" id="CHEBI:57945"/>
    </reaction>
</comment>
<dbReference type="PANTHER" id="PTHR42760:SF40">
    <property type="entry name" value="3-OXOACYL-[ACYL-CARRIER-PROTEIN] REDUCTASE, CHLOROPLASTIC"/>
    <property type="match status" value="1"/>
</dbReference>
<evidence type="ECO:0000313" key="3">
    <source>
        <dbReference type="EMBL" id="MBB3982837.1"/>
    </source>
</evidence>
<dbReference type="FunFam" id="3.40.50.720:FF:000084">
    <property type="entry name" value="Short-chain dehydrogenase reductase"/>
    <property type="match status" value="1"/>
</dbReference>
<dbReference type="PRINTS" id="PR00080">
    <property type="entry name" value="SDRFAMILY"/>
</dbReference>
<dbReference type="Proteomes" id="UP000552757">
    <property type="component" value="Unassembled WGS sequence"/>
</dbReference>
<dbReference type="PANTHER" id="PTHR42760">
    <property type="entry name" value="SHORT-CHAIN DEHYDROGENASES/REDUCTASES FAMILY MEMBER"/>
    <property type="match status" value="1"/>
</dbReference>
<keyword evidence="4" id="KW-1185">Reference proteome</keyword>
<dbReference type="CDD" id="cd05233">
    <property type="entry name" value="SDR_c"/>
    <property type="match status" value="1"/>
</dbReference>
<comment type="similarity">
    <text evidence="1">Belongs to the short-chain dehydrogenases/reductases (SDR) family.</text>
</comment>
<name>A0A7W6DHG5_9SPHN</name>
<evidence type="ECO:0000313" key="4">
    <source>
        <dbReference type="Proteomes" id="UP000552757"/>
    </source>
</evidence>
<dbReference type="SUPFAM" id="SSF51735">
    <property type="entry name" value="NAD(P)-binding Rossmann-fold domains"/>
    <property type="match status" value="1"/>
</dbReference>
<evidence type="ECO:0000256" key="2">
    <source>
        <dbReference type="ARBA" id="ARBA00051383"/>
    </source>
</evidence>
<reference evidence="3 4" key="1">
    <citation type="submission" date="2020-08" db="EMBL/GenBank/DDBJ databases">
        <title>Genomic Encyclopedia of Type Strains, Phase IV (KMG-IV): sequencing the most valuable type-strain genomes for metagenomic binning, comparative biology and taxonomic classification.</title>
        <authorList>
            <person name="Goeker M."/>
        </authorList>
    </citation>
    <scope>NUCLEOTIDE SEQUENCE [LARGE SCALE GENOMIC DNA]</scope>
    <source>
        <strain evidence="3 4">DSM 29348</strain>
    </source>
</reference>
<dbReference type="GO" id="GO:0016616">
    <property type="term" value="F:oxidoreductase activity, acting on the CH-OH group of donors, NAD or NADP as acceptor"/>
    <property type="evidence" value="ECO:0007669"/>
    <property type="project" value="TreeGrafter"/>
</dbReference>
<dbReference type="Pfam" id="PF13561">
    <property type="entry name" value="adh_short_C2"/>
    <property type="match status" value="1"/>
</dbReference>
<sequence length="236" mass="24828">MTKLALVTGGAHPIGIGFASATALRKLGFEVIVTGYSPEEIALLAPVEGISARLLDVTDQSSVDALVADLPRLDALVNCAGHATPHEFDLDQFARTLDVNLTGAMRMCTAARPLLARQGGAIVNIASMYAIFGSTMAPAYTASKTGVVGLTRTLAASWAKDNIRCNAVAPGWIRTNMSRMLWENAELAAPVVARTPMGRWGEPQELGDVVGFLCSHEARFVTGVMIPVDGGYAISG</sequence>
<dbReference type="GO" id="GO:0030497">
    <property type="term" value="P:fatty acid elongation"/>
    <property type="evidence" value="ECO:0007669"/>
    <property type="project" value="TreeGrafter"/>
</dbReference>
<gene>
    <name evidence="3" type="ORF">GGR44_002503</name>
</gene>
<dbReference type="AlphaFoldDB" id="A0A7W6DHG5"/>
<dbReference type="EMBL" id="JACIEB010000005">
    <property type="protein sequence ID" value="MBB3982837.1"/>
    <property type="molecule type" value="Genomic_DNA"/>
</dbReference>
<dbReference type="InterPro" id="IPR036291">
    <property type="entry name" value="NAD(P)-bd_dom_sf"/>
</dbReference>
<accession>A0A7W6DHG5</accession>